<protein>
    <recommendedName>
        <fullName evidence="5">LysR substrate-binding domain-containing protein</fullName>
    </recommendedName>
</protein>
<sequence length="214" mass="23039">MPDTAAPTGPIRLGYHGSPVLTARIARVSGRGEQDVLMSPYDIADPFHTVRAGEVDVIVVKFGLREPDLEVSRTLAFDERAVVVGSGHPLAGRESVSIEELADYDAFDRPGRLPEYVWDQVVPARTPAGRPIRRRHRVTAIPQMMALVAEAGAVHISLQSLADVAPPGIRVLPIHDLPPAPVAFAWRRDPAPPRHVREFIADAEAAAVAGSVAP</sequence>
<evidence type="ECO:0000313" key="7">
    <source>
        <dbReference type="Proteomes" id="UP000502508"/>
    </source>
</evidence>
<dbReference type="EMBL" id="AP022870">
    <property type="protein sequence ID" value="BCB75185.1"/>
    <property type="molecule type" value="Genomic_DNA"/>
</dbReference>
<dbReference type="GO" id="GO:0003700">
    <property type="term" value="F:DNA-binding transcription factor activity"/>
    <property type="evidence" value="ECO:0007669"/>
    <property type="project" value="TreeGrafter"/>
</dbReference>
<name>A0A6F8XMY7_9ACTN</name>
<keyword evidence="7" id="KW-1185">Reference proteome</keyword>
<evidence type="ECO:0000256" key="3">
    <source>
        <dbReference type="ARBA" id="ARBA00023125"/>
    </source>
</evidence>
<reference evidence="6 7" key="1">
    <citation type="submission" date="2020-03" db="EMBL/GenBank/DDBJ databases">
        <title>Whole genome shotgun sequence of Phytohabitans flavus NBRC 107702.</title>
        <authorList>
            <person name="Komaki H."/>
            <person name="Tamura T."/>
        </authorList>
    </citation>
    <scope>NUCLEOTIDE SEQUENCE [LARGE SCALE GENOMIC DNA]</scope>
    <source>
        <strain evidence="6 7">NBRC 107702</strain>
    </source>
</reference>
<dbReference type="AlphaFoldDB" id="A0A6F8XMY7"/>
<reference evidence="6 7" key="2">
    <citation type="submission" date="2020-03" db="EMBL/GenBank/DDBJ databases">
        <authorList>
            <person name="Ichikawa N."/>
            <person name="Kimura A."/>
            <person name="Kitahashi Y."/>
            <person name="Uohara A."/>
        </authorList>
    </citation>
    <scope>NUCLEOTIDE SEQUENCE [LARGE SCALE GENOMIC DNA]</scope>
    <source>
        <strain evidence="6 7">NBRC 107702</strain>
    </source>
</reference>
<proteinExistence type="inferred from homology"/>
<dbReference type="InterPro" id="IPR005119">
    <property type="entry name" value="LysR_subst-bd"/>
</dbReference>
<keyword evidence="3" id="KW-0238">DNA-binding</keyword>
<evidence type="ECO:0000259" key="5">
    <source>
        <dbReference type="Pfam" id="PF03466"/>
    </source>
</evidence>
<feature type="domain" description="LysR substrate-binding" evidence="5">
    <location>
        <begin position="45"/>
        <end position="201"/>
    </location>
</feature>
<dbReference type="GO" id="GO:0003677">
    <property type="term" value="F:DNA binding"/>
    <property type="evidence" value="ECO:0007669"/>
    <property type="project" value="UniProtKB-KW"/>
</dbReference>
<accession>A0A6F8XMY7</accession>
<evidence type="ECO:0000313" key="6">
    <source>
        <dbReference type="EMBL" id="BCB75185.1"/>
    </source>
</evidence>
<dbReference type="PANTHER" id="PTHR30346">
    <property type="entry name" value="TRANSCRIPTIONAL DUAL REGULATOR HCAR-RELATED"/>
    <property type="match status" value="1"/>
</dbReference>
<dbReference type="Gene3D" id="3.40.190.10">
    <property type="entry name" value="Periplasmic binding protein-like II"/>
    <property type="match status" value="2"/>
</dbReference>
<dbReference type="KEGG" id="pfla:Pflav_015950"/>
<gene>
    <name evidence="6" type="ORF">Pflav_015950</name>
</gene>
<evidence type="ECO:0000256" key="1">
    <source>
        <dbReference type="ARBA" id="ARBA00009437"/>
    </source>
</evidence>
<dbReference type="GO" id="GO:0032993">
    <property type="term" value="C:protein-DNA complex"/>
    <property type="evidence" value="ECO:0007669"/>
    <property type="project" value="TreeGrafter"/>
</dbReference>
<dbReference type="SUPFAM" id="SSF53850">
    <property type="entry name" value="Periplasmic binding protein-like II"/>
    <property type="match status" value="1"/>
</dbReference>
<organism evidence="6 7">
    <name type="scientific">Phytohabitans flavus</name>
    <dbReference type="NCBI Taxonomy" id="1076124"/>
    <lineage>
        <taxon>Bacteria</taxon>
        <taxon>Bacillati</taxon>
        <taxon>Actinomycetota</taxon>
        <taxon>Actinomycetes</taxon>
        <taxon>Micromonosporales</taxon>
        <taxon>Micromonosporaceae</taxon>
    </lineage>
</organism>
<keyword evidence="4" id="KW-0804">Transcription</keyword>
<comment type="similarity">
    <text evidence="1">Belongs to the LysR transcriptional regulatory family.</text>
</comment>
<keyword evidence="2" id="KW-0805">Transcription regulation</keyword>
<evidence type="ECO:0000256" key="2">
    <source>
        <dbReference type="ARBA" id="ARBA00023015"/>
    </source>
</evidence>
<evidence type="ECO:0000256" key="4">
    <source>
        <dbReference type="ARBA" id="ARBA00023163"/>
    </source>
</evidence>
<dbReference type="Proteomes" id="UP000502508">
    <property type="component" value="Chromosome"/>
</dbReference>
<dbReference type="PANTHER" id="PTHR30346:SF0">
    <property type="entry name" value="HCA OPERON TRANSCRIPTIONAL ACTIVATOR HCAR"/>
    <property type="match status" value="1"/>
</dbReference>
<dbReference type="RefSeq" id="WP_173034829.1">
    <property type="nucleotide sequence ID" value="NZ_AP022870.1"/>
</dbReference>
<dbReference type="Pfam" id="PF03466">
    <property type="entry name" value="LysR_substrate"/>
    <property type="match status" value="1"/>
</dbReference>